<evidence type="ECO:0000313" key="2">
    <source>
        <dbReference type="Proteomes" id="UP000214684"/>
    </source>
</evidence>
<dbReference type="AlphaFoldDB" id="A0A227PGS7"/>
<accession>A0A227PGS7</accession>
<gene>
    <name evidence="1" type="ORF">B0A64_04085</name>
</gene>
<sequence length="200" mass="23324">MKSNNREVATFDEKCRALQEVYTSEFYAILFKHAIIRLKTVFGIKYNYQKGFRGIMIEDMINDTIEAFLREGGRNWYLDKFPDFRKQVISALDSVISNTLNAELDKANETFEIMDNDVEMSFDDSDYQSLLSICHDELTAMGATDDELLLFEPYIINGMKRNDLSELLGIGIDELTNIKKRLDRKLPFIKEKLKVLNYEK</sequence>
<proteinExistence type="predicted"/>
<name>A0A227PGS7_9FLAO</name>
<protein>
    <submittedName>
        <fullName evidence="1">Uncharacterized protein</fullName>
    </submittedName>
</protein>
<comment type="caution">
    <text evidence="1">The sequence shown here is derived from an EMBL/GenBank/DDBJ whole genome shotgun (WGS) entry which is preliminary data.</text>
</comment>
<organism evidence="1 2">
    <name type="scientific">Flavobacterium araucananum</name>
    <dbReference type="NCBI Taxonomy" id="946678"/>
    <lineage>
        <taxon>Bacteria</taxon>
        <taxon>Pseudomonadati</taxon>
        <taxon>Bacteroidota</taxon>
        <taxon>Flavobacteriia</taxon>
        <taxon>Flavobacteriales</taxon>
        <taxon>Flavobacteriaceae</taxon>
        <taxon>Flavobacterium</taxon>
    </lineage>
</organism>
<evidence type="ECO:0000313" key="1">
    <source>
        <dbReference type="EMBL" id="OXG08614.1"/>
    </source>
</evidence>
<reference evidence="1 2" key="1">
    <citation type="submission" date="2016-11" db="EMBL/GenBank/DDBJ databases">
        <title>Whole genomes of Flavobacteriaceae.</title>
        <authorList>
            <person name="Stine C."/>
            <person name="Li C."/>
            <person name="Tadesse D."/>
        </authorList>
    </citation>
    <scope>NUCLEOTIDE SEQUENCE [LARGE SCALE GENOMIC DNA]</scope>
    <source>
        <strain evidence="1 2">DSM 24704</strain>
    </source>
</reference>
<dbReference type="EMBL" id="MUGS01000005">
    <property type="protein sequence ID" value="OXG08614.1"/>
    <property type="molecule type" value="Genomic_DNA"/>
</dbReference>
<dbReference type="OrthoDB" id="983074at2"/>
<dbReference type="RefSeq" id="WP_089478282.1">
    <property type="nucleotide sequence ID" value="NZ_MUGS01000005.1"/>
</dbReference>
<dbReference type="Proteomes" id="UP000214684">
    <property type="component" value="Unassembled WGS sequence"/>
</dbReference>
<keyword evidence="2" id="KW-1185">Reference proteome</keyword>